<dbReference type="SUPFAM" id="SSF51197">
    <property type="entry name" value="Clavaminate synthase-like"/>
    <property type="match status" value="1"/>
</dbReference>
<dbReference type="AlphaFoldDB" id="A0A1I0U7F8"/>
<dbReference type="PANTHER" id="PTHR30468">
    <property type="entry name" value="ALPHA-KETOGLUTARATE-DEPENDENT SULFONATE DIOXYGENASE"/>
    <property type="match status" value="1"/>
</dbReference>
<sequence length="265" mass="29218">MKTHALDPVGVDVSDARIQDLTDDRIDEVRHLAAEHGVVVFRDQEIDDTDFEEFLRRLGAPVFTQGETPVDGHPDLNVITNAGRTTAPTSTFHVDTSYVADPPAYTALRAVTVPESGGQTLFSNQYRAWDTLPEDLRADLETRTMTHVVTGLDLPDDAETSAEHPVVTVHPITGRSSLFLSTPKRCAAISGLSADETAETVARLYEHSTADENVHRHSWRPGDVVLWDNRCVMHRADHSDMVGERTMHRGMATDGRLTAAPHAPR</sequence>
<dbReference type="EMBL" id="FOJN01000014">
    <property type="protein sequence ID" value="SFA59975.1"/>
    <property type="molecule type" value="Genomic_DNA"/>
</dbReference>
<evidence type="ECO:0000256" key="1">
    <source>
        <dbReference type="ARBA" id="ARBA00005896"/>
    </source>
</evidence>
<dbReference type="Pfam" id="PF02668">
    <property type="entry name" value="TauD"/>
    <property type="match status" value="1"/>
</dbReference>
<keyword evidence="3 7" id="KW-0223">Dioxygenase</keyword>
<dbReference type="GO" id="GO:0005737">
    <property type="term" value="C:cytoplasm"/>
    <property type="evidence" value="ECO:0007669"/>
    <property type="project" value="TreeGrafter"/>
</dbReference>
<evidence type="ECO:0000256" key="4">
    <source>
        <dbReference type="ARBA" id="ARBA00023002"/>
    </source>
</evidence>
<dbReference type="OrthoDB" id="581608at2"/>
<dbReference type="GO" id="GO:0016706">
    <property type="term" value="F:2-oxoglutarate-dependent dioxygenase activity"/>
    <property type="evidence" value="ECO:0007669"/>
    <property type="project" value="TreeGrafter"/>
</dbReference>
<dbReference type="InterPro" id="IPR003819">
    <property type="entry name" value="TauD/TfdA-like"/>
</dbReference>
<dbReference type="Gene3D" id="3.60.130.10">
    <property type="entry name" value="Clavaminate synthase-like"/>
    <property type="match status" value="1"/>
</dbReference>
<reference evidence="7 8" key="1">
    <citation type="submission" date="2016-10" db="EMBL/GenBank/DDBJ databases">
        <authorList>
            <person name="de Groot N.N."/>
        </authorList>
    </citation>
    <scope>NUCLEOTIDE SEQUENCE [LARGE SCALE GENOMIC DNA]</scope>
    <source>
        <strain evidence="7 8">DSM 44908</strain>
    </source>
</reference>
<dbReference type="Proteomes" id="UP000182054">
    <property type="component" value="Unassembled WGS sequence"/>
</dbReference>
<keyword evidence="2" id="KW-0479">Metal-binding</keyword>
<organism evidence="7 8">
    <name type="scientific">Rhodococcoides kroppenstedtii</name>
    <dbReference type="NCBI Taxonomy" id="293050"/>
    <lineage>
        <taxon>Bacteria</taxon>
        <taxon>Bacillati</taxon>
        <taxon>Actinomycetota</taxon>
        <taxon>Actinomycetes</taxon>
        <taxon>Mycobacteriales</taxon>
        <taxon>Nocardiaceae</taxon>
        <taxon>Rhodococcoides</taxon>
    </lineage>
</organism>
<dbReference type="GO" id="GO:0046872">
    <property type="term" value="F:metal ion binding"/>
    <property type="evidence" value="ECO:0007669"/>
    <property type="project" value="UniProtKB-KW"/>
</dbReference>
<gene>
    <name evidence="7" type="ORF">SAMN05444374_114102</name>
</gene>
<evidence type="ECO:0000313" key="7">
    <source>
        <dbReference type="EMBL" id="SFA59975.1"/>
    </source>
</evidence>
<evidence type="ECO:0000313" key="8">
    <source>
        <dbReference type="Proteomes" id="UP000182054"/>
    </source>
</evidence>
<dbReference type="RefSeq" id="WP_068362739.1">
    <property type="nucleotide sequence ID" value="NZ_FOJN01000014.1"/>
</dbReference>
<proteinExistence type="inferred from homology"/>
<dbReference type="PANTHER" id="PTHR30468:SF1">
    <property type="entry name" value="ALPHA-KETOGLUTARATE-DEPENDENT SULFONATE DIOXYGENASE"/>
    <property type="match status" value="1"/>
</dbReference>
<accession>A0A1I0U7F8</accession>
<dbReference type="GeneID" id="85487148"/>
<evidence type="ECO:0000256" key="3">
    <source>
        <dbReference type="ARBA" id="ARBA00022964"/>
    </source>
</evidence>
<evidence type="ECO:0000256" key="2">
    <source>
        <dbReference type="ARBA" id="ARBA00022723"/>
    </source>
</evidence>
<keyword evidence="5" id="KW-0408">Iron</keyword>
<name>A0A1I0U7F8_9NOCA</name>
<comment type="similarity">
    <text evidence="1">Belongs to the TfdA dioxygenase family.</text>
</comment>
<keyword evidence="4" id="KW-0560">Oxidoreductase</keyword>
<feature type="domain" description="TauD/TfdA-like" evidence="6">
    <location>
        <begin position="12"/>
        <end position="251"/>
    </location>
</feature>
<evidence type="ECO:0000259" key="6">
    <source>
        <dbReference type="Pfam" id="PF02668"/>
    </source>
</evidence>
<dbReference type="InterPro" id="IPR042098">
    <property type="entry name" value="TauD-like_sf"/>
</dbReference>
<protein>
    <submittedName>
        <fullName evidence="7">Taurine dioxygenase</fullName>
    </submittedName>
</protein>
<dbReference type="InterPro" id="IPR051323">
    <property type="entry name" value="AtsK-like"/>
</dbReference>
<evidence type="ECO:0000256" key="5">
    <source>
        <dbReference type="ARBA" id="ARBA00023004"/>
    </source>
</evidence>